<dbReference type="EMBL" id="QKKF02019844">
    <property type="protein sequence ID" value="RZF39519.1"/>
    <property type="molecule type" value="Genomic_DNA"/>
</dbReference>
<protein>
    <submittedName>
        <fullName evidence="3">Uncharacterized protein</fullName>
    </submittedName>
</protein>
<organism evidence="3 4">
    <name type="scientific">Laodelphax striatellus</name>
    <name type="common">Small brown planthopper</name>
    <name type="synonym">Delphax striatella</name>
    <dbReference type="NCBI Taxonomy" id="195883"/>
    <lineage>
        <taxon>Eukaryota</taxon>
        <taxon>Metazoa</taxon>
        <taxon>Ecdysozoa</taxon>
        <taxon>Arthropoda</taxon>
        <taxon>Hexapoda</taxon>
        <taxon>Insecta</taxon>
        <taxon>Pterygota</taxon>
        <taxon>Neoptera</taxon>
        <taxon>Paraneoptera</taxon>
        <taxon>Hemiptera</taxon>
        <taxon>Auchenorrhyncha</taxon>
        <taxon>Fulgoroidea</taxon>
        <taxon>Delphacidae</taxon>
        <taxon>Criomorphinae</taxon>
        <taxon>Laodelphax</taxon>
    </lineage>
</organism>
<dbReference type="InParanoid" id="A0A482X113"/>
<name>A0A482X113_LAOST</name>
<feature type="compositionally biased region" description="Polar residues" evidence="1">
    <location>
        <begin position="236"/>
        <end position="248"/>
    </location>
</feature>
<evidence type="ECO:0000256" key="1">
    <source>
        <dbReference type="SAM" id="MobiDB-lite"/>
    </source>
</evidence>
<keyword evidence="4" id="KW-1185">Reference proteome</keyword>
<evidence type="ECO:0000256" key="2">
    <source>
        <dbReference type="SAM" id="SignalP"/>
    </source>
</evidence>
<keyword evidence="2" id="KW-0732">Signal</keyword>
<feature type="region of interest" description="Disordered" evidence="1">
    <location>
        <begin position="219"/>
        <end position="248"/>
    </location>
</feature>
<accession>A0A482X113</accession>
<feature type="signal peptide" evidence="2">
    <location>
        <begin position="1"/>
        <end position="21"/>
    </location>
</feature>
<dbReference type="OrthoDB" id="6604460at2759"/>
<evidence type="ECO:0000313" key="4">
    <source>
        <dbReference type="Proteomes" id="UP000291343"/>
    </source>
</evidence>
<evidence type="ECO:0000313" key="3">
    <source>
        <dbReference type="EMBL" id="RZF39519.1"/>
    </source>
</evidence>
<sequence>MCSLALAGWLLVVSAFHLTTAGPPVFGTKRYGRGWGAGVAPYYSGVRVVAPPLYAQDYDLDYYYQDPAYPAAPLNYYQYPSLQSPYYRPPYPSYYGYEDALPETSALDDTEHADYGQETWYDSHAIEQDNNARANAMFLQNLILAQMYNDQKSQQPYQARPLYSYLPREDEDDGSWVYGEPVRSSMGASDFKKEDEDVRELKELVNKKKNTNKQDLFWEQRAEGRKYQKKRGGKNNLPTSTEAQKTVATTQTPLLASDVNMGQKEVVLPRPAYPVRAPNFHKLVSRSQHKPSVYDTIKQLLHMQERLQGDEEPHRISPLQKRSYIPSEESLVEQLGGLKKKMSA</sequence>
<dbReference type="STRING" id="195883.A0A482X113"/>
<gene>
    <name evidence="3" type="ORF">LSTR_LSTR001040</name>
</gene>
<feature type="chain" id="PRO_5019830784" evidence="2">
    <location>
        <begin position="22"/>
        <end position="344"/>
    </location>
</feature>
<proteinExistence type="predicted"/>
<reference evidence="3 4" key="1">
    <citation type="journal article" date="2017" name="Gigascience">
        <title>Genome sequence of the small brown planthopper, Laodelphax striatellus.</title>
        <authorList>
            <person name="Zhu J."/>
            <person name="Jiang F."/>
            <person name="Wang X."/>
            <person name="Yang P."/>
            <person name="Bao Y."/>
            <person name="Zhao W."/>
            <person name="Wang W."/>
            <person name="Lu H."/>
            <person name="Wang Q."/>
            <person name="Cui N."/>
            <person name="Li J."/>
            <person name="Chen X."/>
            <person name="Luo L."/>
            <person name="Yu J."/>
            <person name="Kang L."/>
            <person name="Cui F."/>
        </authorList>
    </citation>
    <scope>NUCLEOTIDE SEQUENCE [LARGE SCALE GENOMIC DNA]</scope>
    <source>
        <strain evidence="3">Lst14</strain>
    </source>
</reference>
<dbReference type="AlphaFoldDB" id="A0A482X113"/>
<comment type="caution">
    <text evidence="3">The sequence shown here is derived from an EMBL/GenBank/DDBJ whole genome shotgun (WGS) entry which is preliminary data.</text>
</comment>
<dbReference type="Proteomes" id="UP000291343">
    <property type="component" value="Unassembled WGS sequence"/>
</dbReference>